<dbReference type="EMBL" id="JAGYWB010000006">
    <property type="protein sequence ID" value="KAI0519559.1"/>
    <property type="molecule type" value="Genomic_DNA"/>
</dbReference>
<evidence type="ECO:0000259" key="2">
    <source>
        <dbReference type="Pfam" id="PF13960"/>
    </source>
</evidence>
<protein>
    <recommendedName>
        <fullName evidence="6">Transposase</fullName>
    </recommendedName>
</protein>
<dbReference type="Pfam" id="PF13960">
    <property type="entry name" value="DUF4218"/>
    <property type="match status" value="1"/>
</dbReference>
<reference evidence="4" key="1">
    <citation type="journal article" date="2022" name="Front. Genet.">
        <title>Chromosome-Scale Assembly of the Dendrobium nobile Genome Provides Insights Into the Molecular Mechanism of the Biosynthesis of the Medicinal Active Ingredient of Dendrobium.</title>
        <authorList>
            <person name="Xu Q."/>
            <person name="Niu S.-C."/>
            <person name="Li K.-L."/>
            <person name="Zheng P.-J."/>
            <person name="Zhang X.-J."/>
            <person name="Jia Y."/>
            <person name="Liu Y."/>
            <person name="Niu Y.-X."/>
            <person name="Yu L.-H."/>
            <person name="Chen D.-F."/>
            <person name="Zhang G.-Q."/>
        </authorList>
    </citation>
    <scope>NUCLEOTIDE SEQUENCE</scope>
    <source>
        <tissue evidence="4">Leaf</tissue>
    </source>
</reference>
<dbReference type="PANTHER" id="PTHR10775:SF193">
    <property type="entry name" value="DUF4216 DOMAIN-CONTAINING PROTEIN"/>
    <property type="match status" value="1"/>
</dbReference>
<dbReference type="PANTHER" id="PTHR10775">
    <property type="entry name" value="OS08G0208400 PROTEIN"/>
    <property type="match status" value="1"/>
</dbReference>
<feature type="compositionally biased region" description="Pro residues" evidence="1">
    <location>
        <begin position="949"/>
        <end position="958"/>
    </location>
</feature>
<evidence type="ECO:0000256" key="1">
    <source>
        <dbReference type="SAM" id="MobiDB-lite"/>
    </source>
</evidence>
<evidence type="ECO:0000313" key="5">
    <source>
        <dbReference type="Proteomes" id="UP000829196"/>
    </source>
</evidence>
<comment type="caution">
    <text evidence="4">The sequence shown here is derived from an EMBL/GenBank/DDBJ whole genome shotgun (WGS) entry which is preliminary data.</text>
</comment>
<dbReference type="Pfam" id="PF02992">
    <property type="entry name" value="Transposase_21"/>
    <property type="match status" value="1"/>
</dbReference>
<dbReference type="Proteomes" id="UP000829196">
    <property type="component" value="Unassembled WGS sequence"/>
</dbReference>
<feature type="compositionally biased region" description="Basic and acidic residues" evidence="1">
    <location>
        <begin position="1241"/>
        <end position="1259"/>
    </location>
</feature>
<dbReference type="InterPro" id="IPR029480">
    <property type="entry name" value="Transpos_assoc"/>
</dbReference>
<feature type="domain" description="Transposase-associated" evidence="3">
    <location>
        <begin position="11"/>
        <end position="78"/>
    </location>
</feature>
<keyword evidence="5" id="KW-1185">Reference proteome</keyword>
<dbReference type="InterPro" id="IPR025452">
    <property type="entry name" value="DUF4218"/>
</dbReference>
<evidence type="ECO:0008006" key="6">
    <source>
        <dbReference type="Google" id="ProtNLM"/>
    </source>
</evidence>
<dbReference type="InterPro" id="IPR004252">
    <property type="entry name" value="Probable_transposase_24"/>
</dbReference>
<accession>A0A8T3BT54</accession>
<dbReference type="SMR" id="A0A8T3BT54"/>
<feature type="region of interest" description="Disordered" evidence="1">
    <location>
        <begin position="1184"/>
        <end position="1281"/>
    </location>
</feature>
<proteinExistence type="predicted"/>
<dbReference type="Pfam" id="PF03004">
    <property type="entry name" value="Transposase_24"/>
    <property type="match status" value="1"/>
</dbReference>
<gene>
    <name evidence="4" type="ORF">KFK09_007010</name>
</gene>
<organism evidence="4 5">
    <name type="scientific">Dendrobium nobile</name>
    <name type="common">Orchid</name>
    <dbReference type="NCBI Taxonomy" id="94219"/>
    <lineage>
        <taxon>Eukaryota</taxon>
        <taxon>Viridiplantae</taxon>
        <taxon>Streptophyta</taxon>
        <taxon>Embryophyta</taxon>
        <taxon>Tracheophyta</taxon>
        <taxon>Spermatophyta</taxon>
        <taxon>Magnoliopsida</taxon>
        <taxon>Liliopsida</taxon>
        <taxon>Asparagales</taxon>
        <taxon>Orchidaceae</taxon>
        <taxon>Epidendroideae</taxon>
        <taxon>Malaxideae</taxon>
        <taxon>Dendrobiinae</taxon>
        <taxon>Dendrobium</taxon>
    </lineage>
</organism>
<sequence>MYNRLLPGRKGLTVEFIQGVETFIQVASQLPSFQLDKMFRCPCSKHKNLAFLKPDDVKLDLYRRGFLPNYWIWTSHGEYEPHRDAHAGSSTAYETFHENQMSRPYEDLIFDVAGHNLRSNVEEPPNAETQKFFELLHSAQKPVWEGCSTHSELSIAVRMLSIKTEYNIPRECFNDVIGLMKETNPADNIIPSDLYRTKKLVSKLGLTATKIDCCINGCMLYYKDDAAKVTCHICNAPRFKQNSGKQRRPKKDVSYSRLFYLPIIPRLQRLYASMSSAGHMRWHKEKIAKSDVLSHPSDAEAWKHFDRVHPSFAAEPRNIRLGLCTDGFTPYSQTATPYSCWPVILTPYNLPPEMCMTTPFMFLTLIIPGPHNPKAKIDIYLQPLIDDLKLLWEEGVLTYDISIKQNFLLRAALLWTIDDFPAYGMLSGWSTAGKLACPYCMENNKAFTLKHGGKNTWFDCHRMFLHANHQFRRNKEAFVKNRIERSPPPPRLSGDEILQRLSNIPTIIEYPMLSESKFPGYGVQHNWIKKSIFWTLPYWRTNLIRHNLDVMHIEKNFLDNIFNTIMDVKGKSKDNVKARMDIKEFCRRKNLELVTTIDGKLMKPKAPYSFMLEQKRMICQWFKGLKMPDGYGSNISRCVDLKSARLFGLKSHDCHIIMEVLLPIIVSMLPDYISNPLIELSIFFKDLCSSKLSENALRRYEDNIPIILCKLEKIFPPGFFDSMEHLPIHLPYEARVGGPVQYRWMYPFERYLNKLKKYVKNKARPEGSICEAYLSQETTHFCSYYFEPHVRSTRTKMGRNMDFDVEEPSHATLTVFRRQGKPSGKCVERYLNDLEINTANLYVLLNCEEVEPILEYFVSNLPLTDSREIEQAVANEFPTWFRSYVQNPDNKCFDKGLQALAWGPMRKMASGDDPPRKSFASKFRRKKITTSRVPTQTEIGEGPSVAPDLPTPPPPPPARSQQPSPEQARRVLASPLQIRHMLLHSIHITPHHHHRLLVHPLVLTLLTLTHITTPIRCSMNRVDHHDHQRLVLPILQQQQISVNTSSLTAISKFNLSYSVVFILIYYMLLINKVTCSFNPSRPPIHMIRDIIKNKYDAPYLSWKKIPKPVRDMWFGEFQKEFRWLPEYSTRIRSNFERRGATRLRDMFTDIRKSGQRPNWIGEGVWADLSSAWATPEFIKMREQNKQNRASDCGGLGSSLHTGGSVPHTEHRRRLKAHLGREPTPLELHTRTHQHQADQQWVDEKSKKAHDDFLRVRESRQSTGEGSSSGSAHTSEYHTWSEVVGGRQRGRVYGMGSQAFAIEGSSYTSAFHDPSGAEESVSERVAALTREIEEMKRVQAREIEEMRKAQNEMQAELQSYRAGKQRKKDHQEQPSADSEDTDDD</sequence>
<feature type="region of interest" description="Disordered" evidence="1">
    <location>
        <begin position="1346"/>
        <end position="1383"/>
    </location>
</feature>
<feature type="region of interest" description="Disordered" evidence="1">
    <location>
        <begin position="905"/>
        <end position="969"/>
    </location>
</feature>
<feature type="domain" description="DUF4218" evidence="2">
    <location>
        <begin position="687"/>
        <end position="800"/>
    </location>
</feature>
<dbReference type="InterPro" id="IPR004242">
    <property type="entry name" value="Transposase_21"/>
</dbReference>
<evidence type="ECO:0000313" key="4">
    <source>
        <dbReference type="EMBL" id="KAI0519559.1"/>
    </source>
</evidence>
<dbReference type="OrthoDB" id="1878503at2759"/>
<feature type="compositionally biased region" description="Polar residues" evidence="1">
    <location>
        <begin position="1260"/>
        <end position="1277"/>
    </location>
</feature>
<dbReference type="Pfam" id="PF13963">
    <property type="entry name" value="Transpos_assoc"/>
    <property type="match status" value="1"/>
</dbReference>
<evidence type="ECO:0000259" key="3">
    <source>
        <dbReference type="Pfam" id="PF13963"/>
    </source>
</evidence>
<name>A0A8T3BT54_DENNO</name>